<dbReference type="EMBL" id="CP138335">
    <property type="protein sequence ID" value="XBW08880.1"/>
    <property type="molecule type" value="Genomic_DNA"/>
</dbReference>
<gene>
    <name evidence="9" type="ORF">SAC06_04825</name>
</gene>
<dbReference type="AlphaFoldDB" id="A0AAU7VBT0"/>
<dbReference type="RefSeq" id="WP_350259080.1">
    <property type="nucleotide sequence ID" value="NZ_CP138335.1"/>
</dbReference>
<dbReference type="SUPFAM" id="SSF81593">
    <property type="entry name" value="Nucleotidyltransferase substrate binding subunit/domain"/>
    <property type="match status" value="2"/>
</dbReference>
<evidence type="ECO:0000259" key="8">
    <source>
        <dbReference type="Pfam" id="PF08335"/>
    </source>
</evidence>
<dbReference type="Gene3D" id="1.20.120.330">
    <property type="entry name" value="Nucleotidyltransferases domain 2"/>
    <property type="match status" value="2"/>
</dbReference>
<dbReference type="EC" id="2.7.7.42" evidence="9"/>
<evidence type="ECO:0000256" key="4">
    <source>
        <dbReference type="ARBA" id="ARBA00022840"/>
    </source>
</evidence>
<feature type="domain" description="Glutamate-ammonia ligase adenylyltransferase repeated" evidence="7">
    <location>
        <begin position="71"/>
        <end position="306"/>
    </location>
</feature>
<dbReference type="KEGG" id="sapp:SAC06_04825"/>
<dbReference type="GO" id="GO:0000820">
    <property type="term" value="P:regulation of glutamine family amino acid metabolic process"/>
    <property type="evidence" value="ECO:0007669"/>
    <property type="project" value="TreeGrafter"/>
</dbReference>
<organism evidence="9">
    <name type="scientific">Scrofimicrobium appendicitidis</name>
    <dbReference type="NCBI Taxonomy" id="3079930"/>
    <lineage>
        <taxon>Bacteria</taxon>
        <taxon>Bacillati</taxon>
        <taxon>Actinomycetota</taxon>
        <taxon>Actinomycetes</taxon>
        <taxon>Actinomycetales</taxon>
        <taxon>Actinomycetaceae</taxon>
        <taxon>Scrofimicrobium</taxon>
    </lineage>
</organism>
<keyword evidence="6" id="KW-0511">Multifunctional enzyme</keyword>
<dbReference type="InterPro" id="IPR005190">
    <property type="entry name" value="GlnE_rpt_dom"/>
</dbReference>
<evidence type="ECO:0000256" key="3">
    <source>
        <dbReference type="ARBA" id="ARBA00022741"/>
    </source>
</evidence>
<keyword evidence="4" id="KW-0067">ATP-binding</keyword>
<keyword evidence="5" id="KW-0460">Magnesium</keyword>
<keyword evidence="1 9" id="KW-0808">Transferase</keyword>
<dbReference type="Gene3D" id="3.30.460.10">
    <property type="entry name" value="Beta Polymerase, domain 2"/>
    <property type="match status" value="2"/>
</dbReference>
<protein>
    <submittedName>
        <fullName evidence="9">Bifunctional [glutamine synthetase] adenylyltransferase/[glutamine synthetase]-adenylyl-L-tyrosine phosphorylase</fullName>
        <ecNumber evidence="9">2.7.7.42</ecNumber>
        <ecNumber evidence="9">2.7.7.89</ecNumber>
    </submittedName>
</protein>
<dbReference type="GO" id="GO:0008882">
    <property type="term" value="F:[glutamate-ammonia-ligase] adenylyltransferase activity"/>
    <property type="evidence" value="ECO:0007669"/>
    <property type="project" value="UniProtKB-EC"/>
</dbReference>
<feature type="domain" description="PII-uridylyltransferase/Glutamine-synthetase adenylyltransferase" evidence="8">
    <location>
        <begin position="841"/>
        <end position="972"/>
    </location>
</feature>
<dbReference type="CDD" id="cd05401">
    <property type="entry name" value="NT_GlnE_GlnD_like"/>
    <property type="match status" value="1"/>
</dbReference>
<dbReference type="NCBIfam" id="NF010707">
    <property type="entry name" value="PRK14109.1"/>
    <property type="match status" value="1"/>
</dbReference>
<dbReference type="GO" id="GO:0005829">
    <property type="term" value="C:cytosol"/>
    <property type="evidence" value="ECO:0007669"/>
    <property type="project" value="TreeGrafter"/>
</dbReference>
<evidence type="ECO:0000256" key="1">
    <source>
        <dbReference type="ARBA" id="ARBA00022679"/>
    </source>
</evidence>
<dbReference type="InterPro" id="IPR013546">
    <property type="entry name" value="PII_UdlTrfase/GS_AdlTrfase"/>
</dbReference>
<name>A0AAU7VBT0_9ACTO</name>
<dbReference type="Pfam" id="PF03710">
    <property type="entry name" value="GlnE"/>
    <property type="match status" value="2"/>
</dbReference>
<evidence type="ECO:0000256" key="2">
    <source>
        <dbReference type="ARBA" id="ARBA00022695"/>
    </source>
</evidence>
<dbReference type="InterPro" id="IPR023057">
    <property type="entry name" value="GlnE"/>
</dbReference>
<dbReference type="PANTHER" id="PTHR30621:SF0">
    <property type="entry name" value="BIFUNCTIONAL GLUTAMINE SYNTHETASE ADENYLYLTRANSFERASE_ADENYLYL-REMOVING ENZYME"/>
    <property type="match status" value="1"/>
</dbReference>
<dbReference type="PANTHER" id="PTHR30621">
    <property type="entry name" value="GLUTAMINE SYNTHETASE ADENYLYLTRANSFERASE"/>
    <property type="match status" value="1"/>
</dbReference>
<sequence length="976" mass="105813">MQLRTSTLIQAGFLDPAAASTYLAQLPEPGPLVELLARVGDPDLALRQLVRIGEVDPGISRLDRPELWPRLAALLGGSHALGDYLVSHWLTLPPAELLSPDTPAAPRELLLEAVGADPEAAVPVATHPDAVSRLRDRYRQLLLGVATADLASPEPVADVTQVARQLTNLADSALEAALASARAELDPTGELPLAVLALGKAGGQELNYVSDVDLLCLTGDELDAAGLARAADLVRLMSSALMAPGARPPLWAVDFGLRPEGGDGALVRTLASTVEYYQRWAEPWEFQALMKARGAAGDLELADRFKAAVDPMVWSVASRPDFVEATRELRQQAEETVGAGTRSRELKLSAGGLRDIEFTVQLLQLTHGQADPLIRSANTVEAIDQLGKGGYLSRAQVGPLTDSYRFLRLLEHRVQLQQLRRTHTLPTAESAQRALGRTIDPERFRSPAQLERELAALRHRVRGFQQDVYYRPIVEATAQLGAGRALLVPGQAADRLRAIGYRDPQGALAALQALTTGLSRRARIQQNLSPVIVEWLSQGADPDMGLLSFRTLSEQIGSSHWYLSLLRDSRHASHRLCRVLSTSRWAEGALAAHPLAISWLDSSRELQPSPPDQLREQAQAILSRHDDSERALGRVASYLSEEVTRAGLADLTGGFAPVRPALTSVGEIGVECALTLALRERVAQQGRVEVNLVAIAMGHLGGGENSYASDLDLVVVHEPVEASPAEAAQAAGAIVARMRELLAGVRQEALMGTDFDLRPEGKNGALSPSLAYLTEYYDRWASAWERQALLRARPIGPETELSRAYLAVVDRHRWDLPLDPGEAKEIRLLKARMEKERLPRAVAPAEHVKLGPGGMADVEWTVQLLQLRSVAKHPELRVQSTEAALSALTELGVLPEPDAAQLRASWELAARIRAANALCGPVGQPGRADQLPRAGLEARRVAVGLGYAPGEEEQLVQDWLATSRHARKVMEAHFWA</sequence>
<evidence type="ECO:0000259" key="7">
    <source>
        <dbReference type="Pfam" id="PF03710"/>
    </source>
</evidence>
<keyword evidence="2 9" id="KW-0548">Nucleotidyltransferase</keyword>
<accession>A0AAU7VBT0</accession>
<dbReference type="InterPro" id="IPR043519">
    <property type="entry name" value="NT_sf"/>
</dbReference>
<feature type="domain" description="PII-uridylyltransferase/Glutamine-synthetase adenylyltransferase" evidence="8">
    <location>
        <begin position="328"/>
        <end position="467"/>
    </location>
</feature>
<dbReference type="EC" id="2.7.7.89" evidence="9"/>
<evidence type="ECO:0000256" key="6">
    <source>
        <dbReference type="ARBA" id="ARBA00023268"/>
    </source>
</evidence>
<dbReference type="Gene3D" id="1.20.120.1510">
    <property type="match status" value="1"/>
</dbReference>
<dbReference type="Pfam" id="PF08335">
    <property type="entry name" value="GlnD_UR_UTase"/>
    <property type="match status" value="2"/>
</dbReference>
<dbReference type="GO" id="GO:0005524">
    <property type="term" value="F:ATP binding"/>
    <property type="evidence" value="ECO:0007669"/>
    <property type="project" value="UniProtKB-KW"/>
</dbReference>
<proteinExistence type="predicted"/>
<keyword evidence="3" id="KW-0547">Nucleotide-binding</keyword>
<feature type="domain" description="Glutamate-ammonia ligase adenylyltransferase repeated" evidence="7">
    <location>
        <begin position="574"/>
        <end position="804"/>
    </location>
</feature>
<evidence type="ECO:0000313" key="9">
    <source>
        <dbReference type="EMBL" id="XBW08880.1"/>
    </source>
</evidence>
<dbReference type="SUPFAM" id="SSF81301">
    <property type="entry name" value="Nucleotidyltransferase"/>
    <property type="match status" value="2"/>
</dbReference>
<dbReference type="GO" id="GO:0047388">
    <property type="term" value="F:[glutamine synthetase]-adenylyl-L-tyrosine phosphorylase activity"/>
    <property type="evidence" value="ECO:0007669"/>
    <property type="project" value="UniProtKB-EC"/>
</dbReference>
<evidence type="ECO:0000256" key="5">
    <source>
        <dbReference type="ARBA" id="ARBA00022842"/>
    </source>
</evidence>
<reference evidence="9" key="1">
    <citation type="submission" date="2023-11" db="EMBL/GenBank/DDBJ databases">
        <title>Scrofimicrobium hongkongense sp. nov., isolated from a patient with peritonitis.</title>
        <authorList>
            <person name="Lao H.Y."/>
            <person name="Wong A.Y.P."/>
            <person name="Ng T.L."/>
            <person name="Wong R.Y.L."/>
            <person name="Yau M.C.Y."/>
            <person name="Lam J.Y.W."/>
            <person name="Siu G.K.H."/>
        </authorList>
    </citation>
    <scope>NUCLEOTIDE SEQUENCE</scope>
    <source>
        <strain evidence="9">R131</strain>
    </source>
</reference>